<sequence length="124" mass="13960">CNNHSEDVLSPEIRRKAEANLSRTSSIQSLRGSIGNLAGWRGSISNLSEEQLRPNLSRFRSSNPSYRSFNTKRTTEKQQEIIDRLSRLRGSLRSRENFVERGVLPKRNNNNIPPASAAPAVIKT</sequence>
<feature type="compositionally biased region" description="Polar residues" evidence="1">
    <location>
        <begin position="58"/>
        <end position="72"/>
    </location>
</feature>
<evidence type="ECO:0000313" key="3">
    <source>
        <dbReference type="Proteomes" id="UP000053660"/>
    </source>
</evidence>
<accession>A0A0B1SCA4</accession>
<reference evidence="2 3" key="1">
    <citation type="submission" date="2014-03" db="EMBL/GenBank/DDBJ databases">
        <title>Draft genome of the hookworm Oesophagostomum dentatum.</title>
        <authorList>
            <person name="Mitreva M."/>
        </authorList>
    </citation>
    <scope>NUCLEOTIDE SEQUENCE [LARGE SCALE GENOMIC DNA]</scope>
    <source>
        <strain evidence="2 3">OD-Hann</strain>
    </source>
</reference>
<dbReference type="Proteomes" id="UP000053660">
    <property type="component" value="Unassembled WGS sequence"/>
</dbReference>
<organism evidence="2 3">
    <name type="scientific">Oesophagostomum dentatum</name>
    <name type="common">Nodular worm</name>
    <dbReference type="NCBI Taxonomy" id="61180"/>
    <lineage>
        <taxon>Eukaryota</taxon>
        <taxon>Metazoa</taxon>
        <taxon>Ecdysozoa</taxon>
        <taxon>Nematoda</taxon>
        <taxon>Chromadorea</taxon>
        <taxon>Rhabditida</taxon>
        <taxon>Rhabditina</taxon>
        <taxon>Rhabditomorpha</taxon>
        <taxon>Strongyloidea</taxon>
        <taxon>Strongylidae</taxon>
        <taxon>Oesophagostomum</taxon>
    </lineage>
</organism>
<evidence type="ECO:0000256" key="1">
    <source>
        <dbReference type="SAM" id="MobiDB-lite"/>
    </source>
</evidence>
<protein>
    <submittedName>
        <fullName evidence="2">Uncharacterized protein</fullName>
    </submittedName>
</protein>
<keyword evidence="3" id="KW-1185">Reference proteome</keyword>
<dbReference type="OrthoDB" id="5874030at2759"/>
<evidence type="ECO:0000313" key="2">
    <source>
        <dbReference type="EMBL" id="KHJ82948.1"/>
    </source>
</evidence>
<feature type="non-terminal residue" evidence="2">
    <location>
        <position position="1"/>
    </location>
</feature>
<name>A0A0B1SCA4_OESDE</name>
<dbReference type="EMBL" id="KN576185">
    <property type="protein sequence ID" value="KHJ82948.1"/>
    <property type="molecule type" value="Genomic_DNA"/>
</dbReference>
<feature type="region of interest" description="Disordered" evidence="1">
    <location>
        <begin position="57"/>
        <end position="78"/>
    </location>
</feature>
<dbReference type="AlphaFoldDB" id="A0A0B1SCA4"/>
<gene>
    <name evidence="2" type="ORF">OESDEN_17357</name>
</gene>
<proteinExistence type="predicted"/>